<dbReference type="SUPFAM" id="SSF56801">
    <property type="entry name" value="Acetyl-CoA synthetase-like"/>
    <property type="match status" value="1"/>
</dbReference>
<dbReference type="PROSITE" id="PS00455">
    <property type="entry name" value="AMP_BINDING"/>
    <property type="match status" value="1"/>
</dbReference>
<dbReference type="InterPro" id="IPR042099">
    <property type="entry name" value="ANL_N_sf"/>
</dbReference>
<name>A0ABS0D4J0_9NOCA</name>
<evidence type="ECO:0000313" key="3">
    <source>
        <dbReference type="EMBL" id="MBF6353000.1"/>
    </source>
</evidence>
<evidence type="ECO:0000259" key="2">
    <source>
        <dbReference type="Pfam" id="PF00501"/>
    </source>
</evidence>
<organism evidence="3 4">
    <name type="scientific">Nocardia higoensis</name>
    <dbReference type="NCBI Taxonomy" id="228599"/>
    <lineage>
        <taxon>Bacteria</taxon>
        <taxon>Bacillati</taxon>
        <taxon>Actinomycetota</taxon>
        <taxon>Actinomycetes</taxon>
        <taxon>Mycobacteriales</taxon>
        <taxon>Nocardiaceae</taxon>
        <taxon>Nocardia</taxon>
    </lineage>
</organism>
<keyword evidence="4" id="KW-1185">Reference proteome</keyword>
<dbReference type="PANTHER" id="PTHR22754:SF32">
    <property type="entry name" value="DISCO-INTERACTING PROTEIN 2"/>
    <property type="match status" value="1"/>
</dbReference>
<comment type="caution">
    <text evidence="3">The sequence shown here is derived from an EMBL/GenBank/DDBJ whole genome shotgun (WGS) entry which is preliminary data.</text>
</comment>
<dbReference type="Gene3D" id="3.30.300.30">
    <property type="match status" value="1"/>
</dbReference>
<dbReference type="RefSeq" id="WP_194999969.1">
    <property type="nucleotide sequence ID" value="NZ_JADLQN010000001.1"/>
</dbReference>
<dbReference type="Pfam" id="PF00501">
    <property type="entry name" value="AMP-binding"/>
    <property type="match status" value="1"/>
</dbReference>
<dbReference type="EMBL" id="JADLQN010000001">
    <property type="protein sequence ID" value="MBF6353000.1"/>
    <property type="molecule type" value="Genomic_DNA"/>
</dbReference>
<dbReference type="PANTHER" id="PTHR22754">
    <property type="entry name" value="DISCO-INTERACTING PROTEIN 2 DIP2 -RELATED"/>
    <property type="match status" value="1"/>
</dbReference>
<feature type="domain" description="AMP-dependent synthetase/ligase" evidence="2">
    <location>
        <begin position="32"/>
        <end position="403"/>
    </location>
</feature>
<proteinExistence type="inferred from homology"/>
<dbReference type="Gene3D" id="3.40.50.12780">
    <property type="entry name" value="N-terminal domain of ligase-like"/>
    <property type="match status" value="1"/>
</dbReference>
<comment type="similarity">
    <text evidence="1">Belongs to the ATP-dependent AMP-binding enzyme family.</text>
</comment>
<sequence length="557" mass="60033">MSSERRSGPGLWDRLTGEGRSFRNSLHCWVGDRYRESSWDEVIRDAEATTAGLRKAGVRPGARVAAVFTNNPHVVRGLLGVWFAGGSVASLPVPARGMTFEEYAQQLTVIGDQLEPVIFLIEADLLALLPDSLTGRFRFRTWESFADTGRVAASPPGDDELAFIQYSSGSTSSPKGCALTPRAIAAQLDIIADLIDARPHRDVFVSWLPLSHDMGLFGGLLSSWANDFSLYLSTPERFTFSPGTWFSDMAQFGGRSSAGTNTALYLAARSAKRGRNMPGGGLSTVESCIIGAERVEWETLRFAAESLAPFGLRPEGIVPAYGLAEATLAVTSMPKGEQPWRRVVVDATALADSELIEVEPDHPLGAAVVSAGTPCRDVELIDAGTGRLEEIVVRSPSLATGYWADATRTAETFRDGALHTSDLGFVKDGHLYPVGRTDDLISIAGRKVYAREVESVVDGIDGVRRGCSTLVAHRSGSAQRLTLFIEVSGKDTDYRDVAAAAASAAMSKAAVSLDECVFLGRDSLPKTPTGKIQRHRCRNMFDAGRFDPLAVVDLTRM</sequence>
<dbReference type="InterPro" id="IPR020845">
    <property type="entry name" value="AMP-binding_CS"/>
</dbReference>
<dbReference type="Proteomes" id="UP000707731">
    <property type="component" value="Unassembled WGS sequence"/>
</dbReference>
<dbReference type="InterPro" id="IPR000873">
    <property type="entry name" value="AMP-dep_synth/lig_dom"/>
</dbReference>
<evidence type="ECO:0000313" key="4">
    <source>
        <dbReference type="Proteomes" id="UP000707731"/>
    </source>
</evidence>
<evidence type="ECO:0000256" key="1">
    <source>
        <dbReference type="ARBA" id="ARBA00006432"/>
    </source>
</evidence>
<reference evidence="3 4" key="1">
    <citation type="submission" date="2020-10" db="EMBL/GenBank/DDBJ databases">
        <title>Identification of Nocardia species via Next-generation sequencing and recognition of intraspecies genetic diversity.</title>
        <authorList>
            <person name="Li P."/>
            <person name="Li P."/>
            <person name="Lu B."/>
        </authorList>
    </citation>
    <scope>NUCLEOTIDE SEQUENCE [LARGE SCALE GENOMIC DNA]</scope>
    <source>
        <strain evidence="3 4">BJ06-0143</strain>
    </source>
</reference>
<gene>
    <name evidence="3" type="ORF">IU449_00290</name>
</gene>
<accession>A0ABS0D4J0</accession>
<protein>
    <submittedName>
        <fullName evidence="3">AMP-binding protein</fullName>
    </submittedName>
</protein>
<dbReference type="InterPro" id="IPR045851">
    <property type="entry name" value="AMP-bd_C_sf"/>
</dbReference>